<evidence type="ECO:0000313" key="7">
    <source>
        <dbReference type="EMBL" id="TKH11331.1"/>
    </source>
</evidence>
<dbReference type="CDD" id="cd06171">
    <property type="entry name" value="Sigma70_r4"/>
    <property type="match status" value="1"/>
</dbReference>
<keyword evidence="3" id="KW-0731">Sigma factor</keyword>
<reference evidence="7 8" key="1">
    <citation type="journal article" date="2019" name="Environ. Microbiol.">
        <title>An active ?-lactamase is a part of an orchestrated cell wall stress resistance network of Bacillus subtilis and related rhizosphere species.</title>
        <authorList>
            <person name="Bucher T."/>
            <person name="Keren-Paz A."/>
            <person name="Hausser J."/>
            <person name="Olender T."/>
            <person name="Cytryn E."/>
            <person name="Kolodkin-Gal I."/>
        </authorList>
    </citation>
    <scope>NUCLEOTIDE SEQUENCE [LARGE SCALE GENOMIC DNA]</scope>
    <source>
        <strain evidence="7 8">I4</strain>
    </source>
</reference>
<dbReference type="RefSeq" id="WP_137023737.1">
    <property type="nucleotide sequence ID" value="NZ_SZNT01000163.1"/>
</dbReference>
<feature type="domain" description="RNA polymerase sigma factor 70 region 4 type 2" evidence="6">
    <location>
        <begin position="115"/>
        <end position="165"/>
    </location>
</feature>
<dbReference type="GO" id="GO:0016987">
    <property type="term" value="F:sigma factor activity"/>
    <property type="evidence" value="ECO:0007669"/>
    <property type="project" value="UniProtKB-KW"/>
</dbReference>
<accession>A0A9X8ZGV2</accession>
<dbReference type="SUPFAM" id="SSF88659">
    <property type="entry name" value="Sigma3 and sigma4 domains of RNA polymerase sigma factors"/>
    <property type="match status" value="1"/>
</dbReference>
<dbReference type="AlphaFoldDB" id="A0A9X8ZGV2"/>
<dbReference type="Pfam" id="PF08281">
    <property type="entry name" value="Sigma70_r4_2"/>
    <property type="match status" value="1"/>
</dbReference>
<dbReference type="InterPro" id="IPR013249">
    <property type="entry name" value="RNA_pol_sigma70_r4_t2"/>
</dbReference>
<keyword evidence="4" id="KW-0804">Transcription</keyword>
<dbReference type="NCBIfam" id="NF007216">
    <property type="entry name" value="PRK09638.1"/>
    <property type="match status" value="1"/>
</dbReference>
<dbReference type="InterPro" id="IPR014284">
    <property type="entry name" value="RNA_pol_sigma-70_dom"/>
</dbReference>
<dbReference type="PANTHER" id="PTHR43133">
    <property type="entry name" value="RNA POLYMERASE ECF-TYPE SIGMA FACTO"/>
    <property type="match status" value="1"/>
</dbReference>
<dbReference type="NCBIfam" id="TIGR02937">
    <property type="entry name" value="sigma70-ECF"/>
    <property type="match status" value="1"/>
</dbReference>
<evidence type="ECO:0000259" key="5">
    <source>
        <dbReference type="Pfam" id="PF04542"/>
    </source>
</evidence>
<dbReference type="Proteomes" id="UP000309170">
    <property type="component" value="Unassembled WGS sequence"/>
</dbReference>
<dbReference type="Gene3D" id="1.10.1740.10">
    <property type="match status" value="1"/>
</dbReference>
<dbReference type="InterPro" id="IPR013325">
    <property type="entry name" value="RNA_pol_sigma_r2"/>
</dbReference>
<feature type="domain" description="RNA polymerase sigma-70 region 2" evidence="5">
    <location>
        <begin position="22"/>
        <end position="88"/>
    </location>
</feature>
<dbReference type="GO" id="GO:0006352">
    <property type="term" value="P:DNA-templated transcription initiation"/>
    <property type="evidence" value="ECO:0007669"/>
    <property type="project" value="InterPro"/>
</dbReference>
<name>A0A9X8ZGV2_9BACI</name>
<dbReference type="Pfam" id="PF04542">
    <property type="entry name" value="Sigma70_r2"/>
    <property type="match status" value="1"/>
</dbReference>
<gene>
    <name evidence="7" type="primary">sigY</name>
    <name evidence="7" type="ORF">FC678_12555</name>
</gene>
<organism evidence="7 8">
    <name type="scientific">Peribacillus simplex</name>
    <dbReference type="NCBI Taxonomy" id="1478"/>
    <lineage>
        <taxon>Bacteria</taxon>
        <taxon>Bacillati</taxon>
        <taxon>Bacillota</taxon>
        <taxon>Bacilli</taxon>
        <taxon>Bacillales</taxon>
        <taxon>Bacillaceae</taxon>
        <taxon>Peribacillus</taxon>
    </lineage>
</organism>
<dbReference type="EMBL" id="SZNT01000163">
    <property type="protein sequence ID" value="TKH11331.1"/>
    <property type="molecule type" value="Genomic_DNA"/>
</dbReference>
<evidence type="ECO:0000256" key="2">
    <source>
        <dbReference type="ARBA" id="ARBA00023015"/>
    </source>
</evidence>
<dbReference type="GO" id="GO:0003677">
    <property type="term" value="F:DNA binding"/>
    <property type="evidence" value="ECO:0007669"/>
    <property type="project" value="InterPro"/>
</dbReference>
<evidence type="ECO:0000313" key="8">
    <source>
        <dbReference type="Proteomes" id="UP000309170"/>
    </source>
</evidence>
<dbReference type="InterPro" id="IPR013324">
    <property type="entry name" value="RNA_pol_sigma_r3/r4-like"/>
</dbReference>
<evidence type="ECO:0000256" key="1">
    <source>
        <dbReference type="ARBA" id="ARBA00010641"/>
    </source>
</evidence>
<dbReference type="SUPFAM" id="SSF88946">
    <property type="entry name" value="Sigma2 domain of RNA polymerase sigma factors"/>
    <property type="match status" value="1"/>
</dbReference>
<evidence type="ECO:0000256" key="4">
    <source>
        <dbReference type="ARBA" id="ARBA00023163"/>
    </source>
</evidence>
<dbReference type="InterPro" id="IPR007627">
    <property type="entry name" value="RNA_pol_sigma70_r2"/>
</dbReference>
<keyword evidence="2" id="KW-0805">Transcription regulation</keyword>
<sequence>MDEKDLVKAAKKGDDQALAELFQVSYPFLLKYLLKLTFDLENAEDLAQETYSKAIENLSRFKGASKFSTWLISIATRLFLDQKRKQKREFTWLKQEKTVRRLKWETQNNNQAWDDVMEALGHLEDDLRVPIILKHYYGFSYEEIAKIVKVPEGTVKSRVHKGIKTVRKELNPVDEEPSNLSKTLRQ</sequence>
<dbReference type="PANTHER" id="PTHR43133:SF60">
    <property type="entry name" value="RNA POLYMERASE SIGMA FACTOR SIGV"/>
    <property type="match status" value="1"/>
</dbReference>
<protein>
    <submittedName>
        <fullName evidence="7">RNA polymerase sigma factor SigY</fullName>
    </submittedName>
</protein>
<proteinExistence type="inferred from homology"/>
<evidence type="ECO:0000259" key="6">
    <source>
        <dbReference type="Pfam" id="PF08281"/>
    </source>
</evidence>
<dbReference type="InterPro" id="IPR039425">
    <property type="entry name" value="RNA_pol_sigma-70-like"/>
</dbReference>
<comment type="similarity">
    <text evidence="1">Belongs to the sigma-70 factor family. ECF subfamily.</text>
</comment>
<dbReference type="Gene3D" id="1.10.10.10">
    <property type="entry name" value="Winged helix-like DNA-binding domain superfamily/Winged helix DNA-binding domain"/>
    <property type="match status" value="1"/>
</dbReference>
<dbReference type="InterPro" id="IPR036388">
    <property type="entry name" value="WH-like_DNA-bd_sf"/>
</dbReference>
<evidence type="ECO:0000256" key="3">
    <source>
        <dbReference type="ARBA" id="ARBA00023082"/>
    </source>
</evidence>
<comment type="caution">
    <text evidence="7">The sequence shown here is derived from an EMBL/GenBank/DDBJ whole genome shotgun (WGS) entry which is preliminary data.</text>
</comment>